<dbReference type="EMBL" id="JMSE01001469">
    <property type="protein sequence ID" value="KDN60818.1"/>
    <property type="molecule type" value="Genomic_DNA"/>
</dbReference>
<keyword evidence="4" id="KW-1185">Reference proteome</keyword>
<feature type="coiled-coil region" evidence="1">
    <location>
        <begin position="137"/>
        <end position="164"/>
    </location>
</feature>
<feature type="region of interest" description="Disordered" evidence="2">
    <location>
        <begin position="171"/>
        <end position="216"/>
    </location>
</feature>
<evidence type="ECO:0000313" key="3">
    <source>
        <dbReference type="EMBL" id="KDN60818.1"/>
    </source>
</evidence>
<comment type="caution">
    <text evidence="3">The sequence shown here is derived from an EMBL/GenBank/DDBJ whole genome shotgun (WGS) entry which is preliminary data.</text>
</comment>
<gene>
    <name evidence="3" type="ORF">CSUB01_11430</name>
</gene>
<reference evidence="4" key="1">
    <citation type="journal article" date="2014" name="Genome Announc.">
        <title>Draft genome sequence of Colletotrichum sublineola, a destructive pathogen of cultivated sorghum.</title>
        <authorList>
            <person name="Baroncelli R."/>
            <person name="Sanz-Martin J.M."/>
            <person name="Rech G.E."/>
            <person name="Sukno S.A."/>
            <person name="Thon M.R."/>
        </authorList>
    </citation>
    <scope>NUCLEOTIDE SEQUENCE [LARGE SCALE GENOMIC DNA]</scope>
    <source>
        <strain evidence="4">TX430BB</strain>
    </source>
</reference>
<name>A0A066WVA1_COLSU</name>
<evidence type="ECO:0000256" key="1">
    <source>
        <dbReference type="SAM" id="Coils"/>
    </source>
</evidence>
<feature type="compositionally biased region" description="Acidic residues" evidence="2">
    <location>
        <begin position="181"/>
        <end position="193"/>
    </location>
</feature>
<keyword evidence="1" id="KW-0175">Coiled coil</keyword>
<dbReference type="AlphaFoldDB" id="A0A066WVA1"/>
<dbReference type="HOGENOM" id="CLU_665660_0_0_1"/>
<dbReference type="OrthoDB" id="4830522at2759"/>
<accession>A0A066WVA1</accession>
<proteinExistence type="predicted"/>
<protein>
    <submittedName>
        <fullName evidence="3">Uncharacterized protein</fullName>
    </submittedName>
</protein>
<evidence type="ECO:0000313" key="4">
    <source>
        <dbReference type="Proteomes" id="UP000027238"/>
    </source>
</evidence>
<organism evidence="3 4">
    <name type="scientific">Colletotrichum sublineola</name>
    <name type="common">Sorghum anthracnose fungus</name>
    <dbReference type="NCBI Taxonomy" id="1173701"/>
    <lineage>
        <taxon>Eukaryota</taxon>
        <taxon>Fungi</taxon>
        <taxon>Dikarya</taxon>
        <taxon>Ascomycota</taxon>
        <taxon>Pezizomycotina</taxon>
        <taxon>Sordariomycetes</taxon>
        <taxon>Hypocreomycetidae</taxon>
        <taxon>Glomerellales</taxon>
        <taxon>Glomerellaceae</taxon>
        <taxon>Colletotrichum</taxon>
        <taxon>Colletotrichum graminicola species complex</taxon>
    </lineage>
</organism>
<evidence type="ECO:0000256" key="2">
    <source>
        <dbReference type="SAM" id="MobiDB-lite"/>
    </source>
</evidence>
<sequence length="413" mass="45513">MLTDCVSSQQRVCRSGIEHLRIAGTHISFAPGCKRRMWQHVIRFHLSPTTAAFKQWDRIARELYLVRPDGSSWGADWDRVVHRKIQAGLSRCASEATHLGLVRETGGERVWEDWTRGFLCVDWDGSCFDPDYAHTLLQQASEAKDDQRRQRQRYEDEVTALAAQVRDLGQLPVIPPRRYEEEDDDDDDDDDDMGPAVGEPARRSGQQNTVRNENELDKIVPFDSVSKIVPVNSYALSSPSVPRGPRPGGDGGLALAPSAAGNAGANAAAASALACNNGPAADVAAPAARDIARFWADKSLAELEDWLRQGWARLFDLRVLMLEALFGFPLAVGRDGGRQPDRRGVVAIREAREKLLEEIFLLEDAIDDRRRPLGAGPLLYPGRGQLYKYFLGGDGPSPAMEARVLAAHASLGL</sequence>
<dbReference type="eggNOG" id="ENOG502T7ZZ">
    <property type="taxonomic scope" value="Eukaryota"/>
</dbReference>
<dbReference type="Proteomes" id="UP000027238">
    <property type="component" value="Unassembled WGS sequence"/>
</dbReference>